<dbReference type="Proteomes" id="UP000603940">
    <property type="component" value="Unassembled WGS sequence"/>
</dbReference>
<evidence type="ECO:0000313" key="1">
    <source>
        <dbReference type="EMBL" id="MBC9178264.1"/>
    </source>
</evidence>
<keyword evidence="2" id="KW-1185">Reference proteome</keyword>
<dbReference type="EMBL" id="JACTUZ010000069">
    <property type="protein sequence ID" value="MBC9178264.1"/>
    <property type="molecule type" value="Genomic_DNA"/>
</dbReference>
<sequence length="104" mass="10397">MTASPEAALLSLAAEARRAARGDPFANPALSAALALSRQLDDGALSLEEMAGMVAALGRSAFRDRAAGLARKTGLAGATPADAALAMLATRAARPDPSDSPVPL</sequence>
<reference evidence="1 2" key="1">
    <citation type="journal article" date="2009" name="Int. J. Syst. Evol. Microbiol.">
        <title>Transfer of Teichococcus ludipueritiae and Muricoccus roseus to the genus Roseomonas, as Roseomonas ludipueritiae comb. nov. and Roseomonas rosea comb. nov., respectively, and emended description of the genus Roseomonas.</title>
        <authorList>
            <person name="Sanchez-Porro C."/>
            <person name="Gallego V."/>
            <person name="Busse H.J."/>
            <person name="Kampfer P."/>
            <person name="Ventosa A."/>
        </authorList>
    </citation>
    <scope>NUCLEOTIDE SEQUENCE [LARGE SCALE GENOMIC DNA]</scope>
    <source>
        <strain evidence="1 2">DSM 14915</strain>
    </source>
</reference>
<name>A0ABR7R8Z3_9PROT</name>
<gene>
    <name evidence="1" type="ORF">IBL25_15060</name>
</gene>
<accession>A0ABR7R8Z3</accession>
<comment type="caution">
    <text evidence="1">The sequence shown here is derived from an EMBL/GenBank/DDBJ whole genome shotgun (WGS) entry which is preliminary data.</text>
</comment>
<protein>
    <submittedName>
        <fullName evidence="1">Phosphoenolpyruvate carboxylase</fullName>
    </submittedName>
</protein>
<feature type="non-terminal residue" evidence="1">
    <location>
        <position position="104"/>
    </location>
</feature>
<organism evidence="1 2">
    <name type="scientific">Pseudoroseomonas ludipueritiae</name>
    <dbReference type="NCBI Taxonomy" id="198093"/>
    <lineage>
        <taxon>Bacteria</taxon>
        <taxon>Pseudomonadati</taxon>
        <taxon>Pseudomonadota</taxon>
        <taxon>Alphaproteobacteria</taxon>
        <taxon>Acetobacterales</taxon>
        <taxon>Acetobacteraceae</taxon>
        <taxon>Pseudoroseomonas</taxon>
    </lineage>
</organism>
<evidence type="ECO:0000313" key="2">
    <source>
        <dbReference type="Proteomes" id="UP000603940"/>
    </source>
</evidence>
<proteinExistence type="predicted"/>